<dbReference type="PROSITE" id="PS50937">
    <property type="entry name" value="HTH_MERR_2"/>
    <property type="match status" value="1"/>
</dbReference>
<dbReference type="Gene3D" id="3.90.120.10">
    <property type="entry name" value="DNA Methylase, subunit A, domain 2"/>
    <property type="match status" value="1"/>
</dbReference>
<dbReference type="PROSITE" id="PS00095">
    <property type="entry name" value="C5_MTASE_2"/>
    <property type="match status" value="1"/>
</dbReference>
<dbReference type="SUPFAM" id="SSF53335">
    <property type="entry name" value="S-adenosyl-L-methionine-dependent methyltransferases"/>
    <property type="match status" value="1"/>
</dbReference>
<dbReference type="InterPro" id="IPR050390">
    <property type="entry name" value="C5-Methyltransferase"/>
</dbReference>
<dbReference type="EC" id="2.1.1.37" evidence="8"/>
<dbReference type="GO" id="GO:0032259">
    <property type="term" value="P:methylation"/>
    <property type="evidence" value="ECO:0007669"/>
    <property type="project" value="UniProtKB-KW"/>
</dbReference>
<evidence type="ECO:0000313" key="11">
    <source>
        <dbReference type="Proteomes" id="UP001209854"/>
    </source>
</evidence>
<dbReference type="InterPro" id="IPR001525">
    <property type="entry name" value="C5_MeTfrase"/>
</dbReference>
<dbReference type="CDD" id="cd00315">
    <property type="entry name" value="Cyt_C5_DNA_methylase"/>
    <property type="match status" value="1"/>
</dbReference>
<dbReference type="CDD" id="cd04761">
    <property type="entry name" value="HTH_MerR-SF"/>
    <property type="match status" value="1"/>
</dbReference>
<comment type="similarity">
    <text evidence="6 7">Belongs to the class I-like SAM-binding methyltransferase superfamily. C5-methyltransferase family.</text>
</comment>
<dbReference type="SMART" id="SM00422">
    <property type="entry name" value="HTH_MERR"/>
    <property type="match status" value="1"/>
</dbReference>
<proteinExistence type="inferred from homology"/>
<keyword evidence="1 6" id="KW-0489">Methyltransferase</keyword>
<evidence type="ECO:0000256" key="8">
    <source>
        <dbReference type="RuleBase" id="RU000417"/>
    </source>
</evidence>
<dbReference type="PRINTS" id="PR00105">
    <property type="entry name" value="C5METTRFRASE"/>
</dbReference>
<feature type="domain" description="HTH merR-type" evidence="9">
    <location>
        <begin position="5"/>
        <end position="60"/>
    </location>
</feature>
<dbReference type="InterPro" id="IPR029063">
    <property type="entry name" value="SAM-dependent_MTases_sf"/>
</dbReference>
<evidence type="ECO:0000256" key="4">
    <source>
        <dbReference type="ARBA" id="ARBA00022747"/>
    </source>
</evidence>
<sequence length="439" mass="49935">MTPNYYSIAQVADILGVSKETLRRWDNNGTLVPEKRGEDNNYRQYHRSQLDRFEQAQLLFNSNWDEEKNITPKRDYGLVELFAGAGGLAIGLDKAGFKSIVHNEIDKHACNTLRKNRPDWKVVEGDITNVDFTPYHGQVDIVSGGFPCQAFSYAGKKLGFEDTRGTMFFEFARAVKETNPKIFIAENVRGLLNHESGQTLEAIKNVIDELGYELVEPRVLKAIFYQVPQKRERLILVGIRKDLADYVEFKWPSPYKRIMTMRDALKKGDLYPEDVPESAGQNYPARKAEILANVPEGGYWRDLPDDLQREYMKKSYFLGGGKTGMARRLAWDEPSLTLTCAPAQKQTERCHPEETRPLTVREYARIQTFPDSWEFTGPLTAQYKQIGNAVPVNLAHAIGRSLIRLLNDIEAINEQSTVIDTLISEPPKPVETEQLAMAL</sequence>
<evidence type="ECO:0000313" key="10">
    <source>
        <dbReference type="EMBL" id="MCW7556224.1"/>
    </source>
</evidence>
<dbReference type="EMBL" id="JAPFCC010000001">
    <property type="protein sequence ID" value="MCW7556224.1"/>
    <property type="molecule type" value="Genomic_DNA"/>
</dbReference>
<dbReference type="InterPro" id="IPR009061">
    <property type="entry name" value="DNA-bd_dom_put_sf"/>
</dbReference>
<keyword evidence="4" id="KW-0680">Restriction system</keyword>
<dbReference type="Gene3D" id="3.40.50.150">
    <property type="entry name" value="Vaccinia Virus protein VP39"/>
    <property type="match status" value="1"/>
</dbReference>
<dbReference type="NCBIfam" id="TIGR00675">
    <property type="entry name" value="dcm"/>
    <property type="match status" value="1"/>
</dbReference>
<name>A0ABT3N3N4_9GAMM</name>
<dbReference type="RefSeq" id="WP_262565929.1">
    <property type="nucleotide sequence ID" value="NZ_JAPFCC010000001.1"/>
</dbReference>
<comment type="caution">
    <text evidence="10">The sequence shown here is derived from an EMBL/GenBank/DDBJ whole genome shotgun (WGS) entry which is preliminary data.</text>
</comment>
<dbReference type="GO" id="GO:0003886">
    <property type="term" value="F:DNA (cytosine-5-)-methyltransferase activity"/>
    <property type="evidence" value="ECO:0007669"/>
    <property type="project" value="UniProtKB-EC"/>
</dbReference>
<keyword evidence="2 6" id="KW-0808">Transferase</keyword>
<evidence type="ECO:0000256" key="2">
    <source>
        <dbReference type="ARBA" id="ARBA00022679"/>
    </source>
</evidence>
<keyword evidence="3 6" id="KW-0949">S-adenosyl-L-methionine</keyword>
<evidence type="ECO:0000256" key="5">
    <source>
        <dbReference type="ARBA" id="ARBA00047422"/>
    </source>
</evidence>
<dbReference type="Proteomes" id="UP001209854">
    <property type="component" value="Unassembled WGS sequence"/>
</dbReference>
<dbReference type="PROSITE" id="PS00094">
    <property type="entry name" value="C5_MTASE_1"/>
    <property type="match status" value="1"/>
</dbReference>
<dbReference type="Pfam" id="PF13411">
    <property type="entry name" value="MerR_1"/>
    <property type="match status" value="1"/>
</dbReference>
<evidence type="ECO:0000256" key="6">
    <source>
        <dbReference type="PROSITE-ProRule" id="PRU01016"/>
    </source>
</evidence>
<dbReference type="InterPro" id="IPR018117">
    <property type="entry name" value="C5_DNA_meth_AS"/>
</dbReference>
<dbReference type="PANTHER" id="PTHR10629:SF52">
    <property type="entry name" value="DNA (CYTOSINE-5)-METHYLTRANSFERASE 1"/>
    <property type="match status" value="1"/>
</dbReference>
<dbReference type="SUPFAM" id="SSF46955">
    <property type="entry name" value="Putative DNA-binding domain"/>
    <property type="match status" value="1"/>
</dbReference>
<comment type="catalytic activity">
    <reaction evidence="5 8">
        <text>a 2'-deoxycytidine in DNA + S-adenosyl-L-methionine = a 5-methyl-2'-deoxycytidine in DNA + S-adenosyl-L-homocysteine + H(+)</text>
        <dbReference type="Rhea" id="RHEA:13681"/>
        <dbReference type="Rhea" id="RHEA-COMP:11369"/>
        <dbReference type="Rhea" id="RHEA-COMP:11370"/>
        <dbReference type="ChEBI" id="CHEBI:15378"/>
        <dbReference type="ChEBI" id="CHEBI:57856"/>
        <dbReference type="ChEBI" id="CHEBI:59789"/>
        <dbReference type="ChEBI" id="CHEBI:85452"/>
        <dbReference type="ChEBI" id="CHEBI:85454"/>
        <dbReference type="EC" id="2.1.1.37"/>
    </reaction>
</comment>
<reference evidence="10 11" key="1">
    <citation type="submission" date="2022-10" db="EMBL/GenBank/DDBJ databases">
        <title>High-quality genome sequences of two octocoral-associated bacteria, Endozoicomonas euniceicola EF212 and Endozoicomonas gorgoniicola PS125.</title>
        <authorList>
            <person name="Chiou Y.-J."/>
            <person name="Chen Y.-H."/>
        </authorList>
    </citation>
    <scope>NUCLEOTIDE SEQUENCE [LARGE SCALE GENOMIC DNA]</scope>
    <source>
        <strain evidence="10 11">PS125</strain>
    </source>
</reference>
<dbReference type="InterPro" id="IPR031303">
    <property type="entry name" value="C5_meth_CS"/>
</dbReference>
<accession>A0ABT3N3N4</accession>
<dbReference type="Gene3D" id="1.10.1660.10">
    <property type="match status" value="1"/>
</dbReference>
<dbReference type="Pfam" id="PF00145">
    <property type="entry name" value="DNA_methylase"/>
    <property type="match status" value="1"/>
</dbReference>
<evidence type="ECO:0000256" key="3">
    <source>
        <dbReference type="ARBA" id="ARBA00022691"/>
    </source>
</evidence>
<dbReference type="InterPro" id="IPR000551">
    <property type="entry name" value="MerR-type_HTH_dom"/>
</dbReference>
<feature type="active site" evidence="6">
    <location>
        <position position="148"/>
    </location>
</feature>
<keyword evidence="11" id="KW-1185">Reference proteome</keyword>
<evidence type="ECO:0000256" key="1">
    <source>
        <dbReference type="ARBA" id="ARBA00022603"/>
    </source>
</evidence>
<dbReference type="PROSITE" id="PS51679">
    <property type="entry name" value="SAM_MT_C5"/>
    <property type="match status" value="1"/>
</dbReference>
<evidence type="ECO:0000259" key="9">
    <source>
        <dbReference type="PROSITE" id="PS50937"/>
    </source>
</evidence>
<dbReference type="PANTHER" id="PTHR10629">
    <property type="entry name" value="CYTOSINE-SPECIFIC METHYLTRANSFERASE"/>
    <property type="match status" value="1"/>
</dbReference>
<gene>
    <name evidence="10" type="primary">dcm</name>
    <name evidence="10" type="ORF">NX722_27065</name>
</gene>
<protein>
    <recommendedName>
        <fullName evidence="8">Cytosine-specific methyltransferase</fullName>
        <ecNumber evidence="8">2.1.1.37</ecNumber>
    </recommendedName>
</protein>
<evidence type="ECO:0000256" key="7">
    <source>
        <dbReference type="RuleBase" id="RU000416"/>
    </source>
</evidence>
<organism evidence="10 11">
    <name type="scientific">Endozoicomonas gorgoniicola</name>
    <dbReference type="NCBI Taxonomy" id="1234144"/>
    <lineage>
        <taxon>Bacteria</taxon>
        <taxon>Pseudomonadati</taxon>
        <taxon>Pseudomonadota</taxon>
        <taxon>Gammaproteobacteria</taxon>
        <taxon>Oceanospirillales</taxon>
        <taxon>Endozoicomonadaceae</taxon>
        <taxon>Endozoicomonas</taxon>
    </lineage>
</organism>